<dbReference type="AlphaFoldDB" id="A0A8J4H2K1"/>
<feature type="transmembrane region" description="Helical" evidence="6">
    <location>
        <begin position="155"/>
        <end position="173"/>
    </location>
</feature>
<feature type="transmembrane region" description="Helical" evidence="6">
    <location>
        <begin position="271"/>
        <end position="297"/>
    </location>
</feature>
<evidence type="ECO:0000313" key="9">
    <source>
        <dbReference type="Proteomes" id="UP000677918"/>
    </source>
</evidence>
<dbReference type="InterPro" id="IPR036259">
    <property type="entry name" value="MFS_trans_sf"/>
</dbReference>
<dbReference type="InterPro" id="IPR020846">
    <property type="entry name" value="MFS_dom"/>
</dbReference>
<evidence type="ECO:0000256" key="3">
    <source>
        <dbReference type="ARBA" id="ARBA00022692"/>
    </source>
</evidence>
<feature type="transmembrane region" description="Helical" evidence="6">
    <location>
        <begin position="237"/>
        <end position="259"/>
    </location>
</feature>
<keyword evidence="5 6" id="KW-0472">Membrane</keyword>
<dbReference type="PRINTS" id="PR01035">
    <property type="entry name" value="TCRTETA"/>
</dbReference>
<keyword evidence="4 6" id="KW-1133">Transmembrane helix</keyword>
<reference evidence="8" key="1">
    <citation type="submission" date="2021-04" db="EMBL/GenBank/DDBJ databases">
        <title>Draft genome sequence of Xylanibacillus composti strain K13.</title>
        <authorList>
            <person name="Uke A."/>
            <person name="Chhe C."/>
            <person name="Baramee S."/>
            <person name="Kosugi A."/>
        </authorList>
    </citation>
    <scope>NUCLEOTIDE SEQUENCE</scope>
    <source>
        <strain evidence="8">K13</strain>
    </source>
</reference>
<evidence type="ECO:0000256" key="4">
    <source>
        <dbReference type="ARBA" id="ARBA00022989"/>
    </source>
</evidence>
<evidence type="ECO:0000313" key="8">
    <source>
        <dbReference type="EMBL" id="GIQ68291.1"/>
    </source>
</evidence>
<keyword evidence="2" id="KW-0813">Transport</keyword>
<protein>
    <submittedName>
        <fullName evidence="8">Tetracycline resistance MFS efflux pump</fullName>
    </submittedName>
</protein>
<accession>A0A8J4H2K1</accession>
<dbReference type="InterPro" id="IPR001958">
    <property type="entry name" value="Tet-R_TetA/multi-R_MdtG-like"/>
</dbReference>
<feature type="transmembrane region" description="Helical" evidence="6">
    <location>
        <begin position="203"/>
        <end position="225"/>
    </location>
</feature>
<gene>
    <name evidence="8" type="ORF">XYCOK13_11150</name>
</gene>
<keyword evidence="3 6" id="KW-0812">Transmembrane</keyword>
<name>A0A8J4H2K1_9BACL</name>
<comment type="subcellular location">
    <subcellularLocation>
        <location evidence="1">Cell membrane</location>
        <topology evidence="1">Multi-pass membrane protein</topology>
    </subcellularLocation>
</comment>
<feature type="transmembrane region" description="Helical" evidence="6">
    <location>
        <begin position="351"/>
        <end position="369"/>
    </location>
</feature>
<feature type="transmembrane region" description="Helical" evidence="6">
    <location>
        <begin position="33"/>
        <end position="53"/>
    </location>
</feature>
<evidence type="ECO:0000256" key="1">
    <source>
        <dbReference type="ARBA" id="ARBA00004651"/>
    </source>
</evidence>
<evidence type="ECO:0000256" key="2">
    <source>
        <dbReference type="ARBA" id="ARBA00022448"/>
    </source>
</evidence>
<comment type="caution">
    <text evidence="8">The sequence shown here is derived from an EMBL/GenBank/DDBJ whole genome shotgun (WGS) entry which is preliminary data.</text>
</comment>
<proteinExistence type="predicted"/>
<feature type="transmembrane region" description="Helical" evidence="6">
    <location>
        <begin position="65"/>
        <end position="89"/>
    </location>
</feature>
<dbReference type="InterPro" id="IPR011701">
    <property type="entry name" value="MFS"/>
</dbReference>
<dbReference type="SUPFAM" id="SSF103473">
    <property type="entry name" value="MFS general substrate transporter"/>
    <property type="match status" value="1"/>
</dbReference>
<dbReference type="GO" id="GO:0022857">
    <property type="term" value="F:transmembrane transporter activity"/>
    <property type="evidence" value="ECO:0007669"/>
    <property type="project" value="InterPro"/>
</dbReference>
<keyword evidence="9" id="KW-1185">Reference proteome</keyword>
<feature type="transmembrane region" description="Helical" evidence="6">
    <location>
        <begin position="95"/>
        <end position="113"/>
    </location>
</feature>
<evidence type="ECO:0000256" key="5">
    <source>
        <dbReference type="ARBA" id="ARBA00023136"/>
    </source>
</evidence>
<feature type="domain" description="Major facilitator superfamily (MFS) profile" evidence="7">
    <location>
        <begin position="1"/>
        <end position="377"/>
    </location>
</feature>
<dbReference type="Gene3D" id="1.20.1250.20">
    <property type="entry name" value="MFS general substrate transporter like domains"/>
    <property type="match status" value="1"/>
</dbReference>
<dbReference type="PANTHER" id="PTHR23504:SF115">
    <property type="entry name" value="MULTIDRUG RESISTANCE PROTEIN 2"/>
    <property type="match status" value="1"/>
</dbReference>
<organism evidence="8 9">
    <name type="scientific">Xylanibacillus composti</name>
    <dbReference type="NCBI Taxonomy" id="1572762"/>
    <lineage>
        <taxon>Bacteria</taxon>
        <taxon>Bacillati</taxon>
        <taxon>Bacillota</taxon>
        <taxon>Bacilli</taxon>
        <taxon>Bacillales</taxon>
        <taxon>Paenibacillaceae</taxon>
        <taxon>Xylanibacillus</taxon>
    </lineage>
</organism>
<dbReference type="GO" id="GO:0005886">
    <property type="term" value="C:plasma membrane"/>
    <property type="evidence" value="ECO:0007669"/>
    <property type="project" value="UniProtKB-SubCell"/>
</dbReference>
<dbReference type="PANTHER" id="PTHR23504">
    <property type="entry name" value="MAJOR FACILITATOR SUPERFAMILY DOMAIN-CONTAINING PROTEIN 10"/>
    <property type="match status" value="1"/>
</dbReference>
<evidence type="ECO:0000256" key="6">
    <source>
        <dbReference type="SAM" id="Phobius"/>
    </source>
</evidence>
<feature type="transmembrane region" description="Helical" evidence="6">
    <location>
        <begin position="125"/>
        <end position="149"/>
    </location>
</feature>
<dbReference type="EMBL" id="BOVK01000014">
    <property type="protein sequence ID" value="GIQ68291.1"/>
    <property type="molecule type" value="Genomic_DNA"/>
</dbReference>
<dbReference type="RefSeq" id="WP_213410900.1">
    <property type="nucleotide sequence ID" value="NZ_BOVK01000014.1"/>
</dbReference>
<evidence type="ECO:0000259" key="7">
    <source>
        <dbReference type="PROSITE" id="PS50850"/>
    </source>
</evidence>
<dbReference type="Pfam" id="PF07690">
    <property type="entry name" value="MFS_1"/>
    <property type="match status" value="1"/>
</dbReference>
<feature type="transmembrane region" description="Helical" evidence="6">
    <location>
        <begin position="7"/>
        <end position="27"/>
    </location>
</feature>
<sequence length="384" mass="41642">MRKQMSIIMILLVTTFIGFGIIIPVLPDVVSHFHLNLMLAVYSLVGFIVSPLWGRLSDRIGRRPILMTGILGYSLSFFVFAVGLDSLFLMYLSRVLGGLFSGAVTACAVAYVADITSNEERTKGMGLVGMSIGLGFIFGPAAGGLLSVYGNEVPFFISSALAFLTFLFVASSLKESLPPERRKPIDAPRVSRWVAFQGRMKHLYIIAFVVTFTLAALEGTLQYYYMVQFDITKVQMGWMFFISGIVGALIQGGVVRRYIKRGEEPKFMRLGLLLSALGFILMIFSANFVTGALFLAVFSAGNALVRPCVTSLITQKTTVGQGTASGLSSSMDSLGRIGGPLIGTMLYHLNISLPFVFGAIVCLSALFILHRFVVLDRGAQQAGA</sequence>
<dbReference type="Proteomes" id="UP000677918">
    <property type="component" value="Unassembled WGS sequence"/>
</dbReference>
<dbReference type="PROSITE" id="PS50850">
    <property type="entry name" value="MFS"/>
    <property type="match status" value="1"/>
</dbReference>